<dbReference type="PANTHER" id="PTHR10638">
    <property type="entry name" value="COPPER AMINE OXIDASE"/>
    <property type="match status" value="1"/>
</dbReference>
<dbReference type="InterPro" id="IPR016182">
    <property type="entry name" value="Cu_amine_oxidase_N-reg"/>
</dbReference>
<evidence type="ECO:0000259" key="12">
    <source>
        <dbReference type="Pfam" id="PF01179"/>
    </source>
</evidence>
<dbReference type="EMBL" id="MU001900">
    <property type="protein sequence ID" value="KAF2794162.1"/>
    <property type="molecule type" value="Genomic_DNA"/>
</dbReference>
<dbReference type="Gene3D" id="2.70.98.20">
    <property type="entry name" value="Copper amine oxidase, catalytic domain"/>
    <property type="match status" value="1"/>
</dbReference>
<feature type="active site" description="Schiff-base intermediate with substrate; via topaquinone" evidence="9">
    <location>
        <position position="386"/>
    </location>
</feature>
<dbReference type="InterPro" id="IPR015798">
    <property type="entry name" value="Cu_amine_oxidase_C"/>
</dbReference>
<evidence type="ECO:0000256" key="1">
    <source>
        <dbReference type="ARBA" id="ARBA00001935"/>
    </source>
</evidence>
<gene>
    <name evidence="14" type="ORF">K505DRAFT_304475</name>
</gene>
<sequence>MPSQPHPFDPLSPEEIATASVVRMLSSLERPLFRVITLSEPPKKEIIAFLDGFTPPPKRIAKVHAYISKDFHEIFVDIEGRAVITNNILDGRHSHVDTAYMKQVEIACLDDARVKAEIQALSLPVEATVIVEPWTYATDGMNDMSTRITMCWFYMRLSDHPDANYYAYPLDIVAEVSETLEVTKIYRLPSGRDESINNDEKLYDHSKIHSSSEYHPGLSTNQRTTTRPLHVVQPEGPSFKIEGNHIIWEKWTMRVGFNYREGMTLHDVRYDGRSLFYRLSLSEMFVPYGDPRCPYPRKGAFDLGNDGAGLNANNLKLGCDCLGHIKYFDGWHVTSSGDPLKLPNVVCCHEQDDGILWKHTNFRTGNAVVTRSRLLVLQTIITVSNYEYVFIFYFGQDASIHYEVRATGILSTAPIDVGDQVPFGTVVAPGVLAPYHQHLFCLRIDPALDGHKNSLVVEESVPMPFPSVSNQFGVGYVTESNTVTEEQGLDLDHQKNRVFKIINENKTNSTTGTPIGFKLLPYYSQMLLAHPSSYHAKRSEFGAHAVWVTRYSDDELFASGTHTMQSLGEEGIASWIKQRQNDSAKAGVRNEDIVVWHTFGSTHNPRIEDWPVMPCEKMIVGLKPVNFFDRNPSLDVEVSTQAKNKSVLVGEQRPAGMPRL</sequence>
<comment type="cofactor">
    <cofactor evidence="11">
        <name>Cu cation</name>
        <dbReference type="ChEBI" id="CHEBI:23378"/>
    </cofactor>
    <text evidence="11">Contains 1 topaquinone per subunit.</text>
</comment>
<comment type="similarity">
    <text evidence="2 11">Belongs to the copper/topaquinone oxidase family.</text>
</comment>
<evidence type="ECO:0000259" key="13">
    <source>
        <dbReference type="Pfam" id="PF02727"/>
    </source>
</evidence>
<evidence type="ECO:0000313" key="15">
    <source>
        <dbReference type="Proteomes" id="UP000799757"/>
    </source>
</evidence>
<keyword evidence="6 11" id="KW-0560">Oxidoreductase</keyword>
<keyword evidence="5 9" id="KW-0801">TPQ</keyword>
<keyword evidence="4 11" id="KW-0479">Metal-binding</keyword>
<dbReference type="Proteomes" id="UP000799757">
    <property type="component" value="Unassembled WGS sequence"/>
</dbReference>
<dbReference type="InterPro" id="IPR049948">
    <property type="entry name" value="Cu_Am_ox_TPQ-bd"/>
</dbReference>
<evidence type="ECO:0000313" key="14">
    <source>
        <dbReference type="EMBL" id="KAF2794162.1"/>
    </source>
</evidence>
<proteinExistence type="inferred from homology"/>
<dbReference type="InterPro" id="IPR000269">
    <property type="entry name" value="Cu_amine_oxidase"/>
</dbReference>
<evidence type="ECO:0000256" key="3">
    <source>
        <dbReference type="ARBA" id="ARBA00011738"/>
    </source>
</evidence>
<dbReference type="SUPFAM" id="SSF54416">
    <property type="entry name" value="Amine oxidase N-terminal region"/>
    <property type="match status" value="2"/>
</dbReference>
<dbReference type="PROSITE" id="PS01164">
    <property type="entry name" value="COPPER_AMINE_OXID_1"/>
    <property type="match status" value="1"/>
</dbReference>
<organism evidence="14 15">
    <name type="scientific">Melanomma pulvis-pyrius CBS 109.77</name>
    <dbReference type="NCBI Taxonomy" id="1314802"/>
    <lineage>
        <taxon>Eukaryota</taxon>
        <taxon>Fungi</taxon>
        <taxon>Dikarya</taxon>
        <taxon>Ascomycota</taxon>
        <taxon>Pezizomycotina</taxon>
        <taxon>Dothideomycetes</taxon>
        <taxon>Pleosporomycetidae</taxon>
        <taxon>Pleosporales</taxon>
        <taxon>Melanommataceae</taxon>
        <taxon>Melanomma</taxon>
    </lineage>
</organism>
<feature type="domain" description="Copper amine oxidase catalytic" evidence="12">
    <location>
        <begin position="229"/>
        <end position="634"/>
    </location>
</feature>
<dbReference type="Pfam" id="PF01179">
    <property type="entry name" value="Cu_amine_oxid"/>
    <property type="match status" value="1"/>
</dbReference>
<protein>
    <recommendedName>
        <fullName evidence="11">Amine oxidase</fullName>
        <ecNumber evidence="11">1.4.3.-</ecNumber>
    </recommendedName>
</protein>
<dbReference type="InterPro" id="IPR015800">
    <property type="entry name" value="Cu_amine_oxidase_N2"/>
</dbReference>
<dbReference type="OrthoDB" id="5379943at2759"/>
<feature type="domain" description="Copper amine oxidase N2-terminal" evidence="13">
    <location>
        <begin position="6"/>
        <end position="86"/>
    </location>
</feature>
<dbReference type="InterPro" id="IPR036460">
    <property type="entry name" value="Cu_amine_oxidase_C_sf"/>
</dbReference>
<evidence type="ECO:0000256" key="4">
    <source>
        <dbReference type="ARBA" id="ARBA00022723"/>
    </source>
</evidence>
<comment type="cofactor">
    <cofactor evidence="1">
        <name>Cu cation</name>
        <dbReference type="ChEBI" id="CHEBI:23378"/>
    </cofactor>
</comment>
<dbReference type="FunFam" id="2.70.98.20:FF:000001">
    <property type="entry name" value="Amine oxidase"/>
    <property type="match status" value="1"/>
</dbReference>
<comment type="PTM">
    <text evidence="10 11">Topaquinone (TPQ) is generated by copper-dependent autoxidation of a specific tyrosyl residue.</text>
</comment>
<dbReference type="Gene3D" id="3.10.450.40">
    <property type="match status" value="2"/>
</dbReference>
<dbReference type="SUPFAM" id="SSF49998">
    <property type="entry name" value="Amine oxidase catalytic domain"/>
    <property type="match status" value="1"/>
</dbReference>
<dbReference type="EC" id="1.4.3.-" evidence="11"/>
<accession>A0A6A6XCJ3</accession>
<evidence type="ECO:0000256" key="9">
    <source>
        <dbReference type="PIRSR" id="PIRSR600269-50"/>
    </source>
</evidence>
<dbReference type="AlphaFoldDB" id="A0A6A6XCJ3"/>
<evidence type="ECO:0000256" key="8">
    <source>
        <dbReference type="ARBA" id="ARBA00023157"/>
    </source>
</evidence>
<dbReference type="GO" id="GO:0005507">
    <property type="term" value="F:copper ion binding"/>
    <property type="evidence" value="ECO:0007669"/>
    <property type="project" value="InterPro"/>
</dbReference>
<evidence type="ECO:0000256" key="5">
    <source>
        <dbReference type="ARBA" id="ARBA00022772"/>
    </source>
</evidence>
<evidence type="ECO:0000256" key="10">
    <source>
        <dbReference type="PIRSR" id="PIRSR600269-51"/>
    </source>
</evidence>
<name>A0A6A6XCJ3_9PLEO</name>
<evidence type="ECO:0000256" key="6">
    <source>
        <dbReference type="ARBA" id="ARBA00023002"/>
    </source>
</evidence>
<keyword evidence="7 11" id="KW-0186">Copper</keyword>
<keyword evidence="15" id="KW-1185">Reference proteome</keyword>
<evidence type="ECO:0000256" key="11">
    <source>
        <dbReference type="RuleBase" id="RU000672"/>
    </source>
</evidence>
<keyword evidence="8" id="KW-1015">Disulfide bond</keyword>
<dbReference type="GO" id="GO:0048038">
    <property type="term" value="F:quinone binding"/>
    <property type="evidence" value="ECO:0007669"/>
    <property type="project" value="InterPro"/>
</dbReference>
<reference evidence="14" key="1">
    <citation type="journal article" date="2020" name="Stud. Mycol.">
        <title>101 Dothideomycetes genomes: a test case for predicting lifestyles and emergence of pathogens.</title>
        <authorList>
            <person name="Haridas S."/>
            <person name="Albert R."/>
            <person name="Binder M."/>
            <person name="Bloem J."/>
            <person name="Labutti K."/>
            <person name="Salamov A."/>
            <person name="Andreopoulos B."/>
            <person name="Baker S."/>
            <person name="Barry K."/>
            <person name="Bills G."/>
            <person name="Bluhm B."/>
            <person name="Cannon C."/>
            <person name="Castanera R."/>
            <person name="Culley D."/>
            <person name="Daum C."/>
            <person name="Ezra D."/>
            <person name="Gonzalez J."/>
            <person name="Henrissat B."/>
            <person name="Kuo A."/>
            <person name="Liang C."/>
            <person name="Lipzen A."/>
            <person name="Lutzoni F."/>
            <person name="Magnuson J."/>
            <person name="Mondo S."/>
            <person name="Nolan M."/>
            <person name="Ohm R."/>
            <person name="Pangilinan J."/>
            <person name="Park H.-J."/>
            <person name="Ramirez L."/>
            <person name="Alfaro M."/>
            <person name="Sun H."/>
            <person name="Tritt A."/>
            <person name="Yoshinaga Y."/>
            <person name="Zwiers L.-H."/>
            <person name="Turgeon B."/>
            <person name="Goodwin S."/>
            <person name="Spatafora J."/>
            <person name="Crous P."/>
            <person name="Grigoriev I."/>
        </authorList>
    </citation>
    <scope>NUCLEOTIDE SEQUENCE</scope>
    <source>
        <strain evidence="14">CBS 109.77</strain>
    </source>
</reference>
<feature type="active site" description="Proton acceptor" evidence="9">
    <location>
        <position position="302"/>
    </location>
</feature>
<feature type="modified residue" description="2',4',5'-topaquinone" evidence="10">
    <location>
        <position position="386"/>
    </location>
</feature>
<dbReference type="GO" id="GO:0009308">
    <property type="term" value="P:amine metabolic process"/>
    <property type="evidence" value="ECO:0007669"/>
    <property type="project" value="UniProtKB-UniRule"/>
</dbReference>
<evidence type="ECO:0000256" key="7">
    <source>
        <dbReference type="ARBA" id="ARBA00023008"/>
    </source>
</evidence>
<dbReference type="GO" id="GO:0008131">
    <property type="term" value="F:primary methylamine oxidase activity"/>
    <property type="evidence" value="ECO:0007669"/>
    <property type="project" value="InterPro"/>
</dbReference>
<dbReference type="Pfam" id="PF02727">
    <property type="entry name" value="Cu_amine_oxidN2"/>
    <property type="match status" value="1"/>
</dbReference>
<evidence type="ECO:0000256" key="2">
    <source>
        <dbReference type="ARBA" id="ARBA00007983"/>
    </source>
</evidence>
<dbReference type="PANTHER" id="PTHR10638:SF33">
    <property type="entry name" value="AMINE OXIDASE"/>
    <property type="match status" value="1"/>
</dbReference>
<comment type="subunit">
    <text evidence="3">Homodimer.</text>
</comment>